<keyword evidence="12" id="KW-0325">Glycoprotein</keyword>
<dbReference type="InterPro" id="IPR013112">
    <property type="entry name" value="FAD-bd_8"/>
</dbReference>
<dbReference type="PROSITE" id="PS51384">
    <property type="entry name" value="FAD_FR"/>
    <property type="match status" value="1"/>
</dbReference>
<feature type="transmembrane region" description="Helical" evidence="14">
    <location>
        <begin position="173"/>
        <end position="192"/>
    </location>
</feature>
<keyword evidence="8 14" id="KW-1133">Transmembrane helix</keyword>
<keyword evidence="4" id="KW-0813">Transport</keyword>
<dbReference type="Gene3D" id="3.40.50.80">
    <property type="entry name" value="Nucleotide-binding domain of ferredoxin-NADP reductase (FNR) module"/>
    <property type="match status" value="1"/>
</dbReference>
<dbReference type="PANTHER" id="PTHR32361:SF9">
    <property type="entry name" value="FERRIC REDUCTASE TRANSMEMBRANE COMPONENT 3-RELATED"/>
    <property type="match status" value="1"/>
</dbReference>
<sequence length="582" mass="65010">MPPPNSSYVSLATSPNLDRNIRVARAAEYPKQYWYLIASFTVLVSLCRILSLVYAYTRRSQGRSKVWRLFSAIVNVFRILAFRWTIPLGRSHIMNLAEIFLGVIYLAAMLIWTLINTTATTGLKFDPNYWANRAGTMAASQFSLLVALGMKNNIVSFLTGVSFEKASSSFMTVARALCVVVWVHASGRVGIFSYHIPSLLHEERWLQCGILTITSLTVLSILSIRPLRSAGYDIFKIVHFIFGLIFLLGAYFHIQIESQLGHYVWPAIVLWALDRVIRWGRMLLFVQFSSRNNASVDVLSPHFIRVIVNKPRFFYWSPGQCAYVTVPSIGLVAHPFTISSVDTRNEEDKLIFLIRVHDGFTKKLLHHAENGQRMRLLLDGPYSSPPVTRGFDSVVLIAGGTGVAFTLPLLLDLLQRSKEAKPLPCTKILFIWAIRDADHINWISAPLADALSDLPEGLDVAVKIYVTRSATRHEELSEDWEDKSYGTDTPTSERLGGKSILTANTVVNVKKGERPDFPSLLHAEMSNVRVGRMGVNVCGPFALTEGVRNALGVVQVRNVMIGQLSIVLHVETFGMVSAEVLS</sequence>
<reference evidence="16" key="1">
    <citation type="submission" date="2020-11" db="EMBL/GenBank/DDBJ databases">
        <title>Adaptations for nitrogen fixation in a non-lichenized fungal sporocarp promotes dispersal by wood-feeding termites.</title>
        <authorList>
            <consortium name="DOE Joint Genome Institute"/>
            <person name="Koch R.A."/>
            <person name="Yoon G."/>
            <person name="Arayal U."/>
            <person name="Lail K."/>
            <person name="Amirebrahimi M."/>
            <person name="Labutti K."/>
            <person name="Lipzen A."/>
            <person name="Riley R."/>
            <person name="Barry K."/>
            <person name="Henrissat B."/>
            <person name="Grigoriev I.V."/>
            <person name="Herr J.R."/>
            <person name="Aime M.C."/>
        </authorList>
    </citation>
    <scope>NUCLEOTIDE SEQUENCE</scope>
    <source>
        <strain evidence="16">MCA 3950</strain>
    </source>
</reference>
<keyword evidence="17" id="KW-1185">Reference proteome</keyword>
<comment type="similarity">
    <text evidence="2">Belongs to the ferric reductase (FRE) family.</text>
</comment>
<dbReference type="GO" id="GO:0015677">
    <property type="term" value="P:copper ion import"/>
    <property type="evidence" value="ECO:0007669"/>
    <property type="project" value="TreeGrafter"/>
</dbReference>
<dbReference type="InterPro" id="IPR039261">
    <property type="entry name" value="FNR_nucleotide-bd"/>
</dbReference>
<accession>A0A9P8AUF2</accession>
<evidence type="ECO:0000256" key="4">
    <source>
        <dbReference type="ARBA" id="ARBA00022448"/>
    </source>
</evidence>
<feature type="transmembrane region" description="Helical" evidence="14">
    <location>
        <begin position="33"/>
        <end position="54"/>
    </location>
</feature>
<evidence type="ECO:0000256" key="11">
    <source>
        <dbReference type="ARBA" id="ARBA00023136"/>
    </source>
</evidence>
<evidence type="ECO:0000256" key="8">
    <source>
        <dbReference type="ARBA" id="ARBA00022989"/>
    </source>
</evidence>
<keyword evidence="11 14" id="KW-0472">Membrane</keyword>
<feature type="transmembrane region" description="Helical" evidence="14">
    <location>
        <begin position="92"/>
        <end position="115"/>
    </location>
</feature>
<feature type="domain" description="FAD-binding FR-type" evidence="15">
    <location>
        <begin position="285"/>
        <end position="388"/>
    </location>
</feature>
<dbReference type="GO" id="GO:0006826">
    <property type="term" value="P:iron ion transport"/>
    <property type="evidence" value="ECO:0007669"/>
    <property type="project" value="UniProtKB-ARBA"/>
</dbReference>
<name>A0A9P8AUF2_9AGAR</name>
<evidence type="ECO:0000256" key="5">
    <source>
        <dbReference type="ARBA" id="ARBA00022475"/>
    </source>
</evidence>
<feature type="transmembrane region" description="Helical" evidence="14">
    <location>
        <begin position="204"/>
        <end position="222"/>
    </location>
</feature>
<organism evidence="16 17">
    <name type="scientific">Guyanagaster necrorhizus</name>
    <dbReference type="NCBI Taxonomy" id="856835"/>
    <lineage>
        <taxon>Eukaryota</taxon>
        <taxon>Fungi</taxon>
        <taxon>Dikarya</taxon>
        <taxon>Basidiomycota</taxon>
        <taxon>Agaricomycotina</taxon>
        <taxon>Agaricomycetes</taxon>
        <taxon>Agaricomycetidae</taxon>
        <taxon>Agaricales</taxon>
        <taxon>Marasmiineae</taxon>
        <taxon>Physalacriaceae</taxon>
        <taxon>Guyanagaster</taxon>
    </lineage>
</organism>
<keyword evidence="10" id="KW-0406">Ion transport</keyword>
<dbReference type="GO" id="GO:0052851">
    <property type="term" value="F:ferric-chelate reductase (NADPH) activity"/>
    <property type="evidence" value="ECO:0007669"/>
    <property type="project" value="UniProtKB-EC"/>
</dbReference>
<dbReference type="EMBL" id="MU250529">
    <property type="protein sequence ID" value="KAG7448413.1"/>
    <property type="molecule type" value="Genomic_DNA"/>
</dbReference>
<dbReference type="Pfam" id="PF08030">
    <property type="entry name" value="NAD_binding_6"/>
    <property type="match status" value="1"/>
</dbReference>
<dbReference type="EC" id="1.16.1.9" evidence="3"/>
<evidence type="ECO:0000259" key="15">
    <source>
        <dbReference type="PROSITE" id="PS51384"/>
    </source>
</evidence>
<keyword evidence="9" id="KW-0560">Oxidoreductase</keyword>
<evidence type="ECO:0000256" key="7">
    <source>
        <dbReference type="ARBA" id="ARBA00022982"/>
    </source>
</evidence>
<dbReference type="Gene3D" id="2.40.30.10">
    <property type="entry name" value="Translation factors"/>
    <property type="match status" value="1"/>
</dbReference>
<dbReference type="SFLD" id="SFLDG01168">
    <property type="entry name" value="Ferric_reductase_subgroup_(FRE"/>
    <property type="match status" value="1"/>
</dbReference>
<dbReference type="InterPro" id="IPR013121">
    <property type="entry name" value="Fe_red_NAD-bd_6"/>
</dbReference>
<comment type="catalytic activity">
    <reaction evidence="13">
        <text>2 a Fe(II)-siderophore + NADP(+) + H(+) = 2 a Fe(III)-siderophore + NADPH</text>
        <dbReference type="Rhea" id="RHEA:28795"/>
        <dbReference type="Rhea" id="RHEA-COMP:11342"/>
        <dbReference type="Rhea" id="RHEA-COMP:11344"/>
        <dbReference type="ChEBI" id="CHEBI:15378"/>
        <dbReference type="ChEBI" id="CHEBI:29033"/>
        <dbReference type="ChEBI" id="CHEBI:29034"/>
        <dbReference type="ChEBI" id="CHEBI:57783"/>
        <dbReference type="ChEBI" id="CHEBI:58349"/>
        <dbReference type="EC" id="1.16.1.9"/>
    </reaction>
</comment>
<comment type="subcellular location">
    <subcellularLocation>
        <location evidence="1">Cell membrane</location>
        <topology evidence="1">Multi-pass membrane protein</topology>
    </subcellularLocation>
</comment>
<dbReference type="Proteomes" id="UP000812287">
    <property type="component" value="Unassembled WGS sequence"/>
</dbReference>
<feature type="transmembrane region" description="Helical" evidence="14">
    <location>
        <begin position="66"/>
        <end position="86"/>
    </location>
</feature>
<dbReference type="CDD" id="cd06186">
    <property type="entry name" value="NOX_Duox_like_FAD_NADP"/>
    <property type="match status" value="1"/>
</dbReference>
<evidence type="ECO:0000256" key="12">
    <source>
        <dbReference type="ARBA" id="ARBA00023180"/>
    </source>
</evidence>
<dbReference type="SFLD" id="SFLDS00052">
    <property type="entry name" value="Ferric_Reductase_Domain"/>
    <property type="match status" value="1"/>
</dbReference>
<evidence type="ECO:0000256" key="10">
    <source>
        <dbReference type="ARBA" id="ARBA00023065"/>
    </source>
</evidence>
<dbReference type="PANTHER" id="PTHR32361">
    <property type="entry name" value="FERRIC/CUPRIC REDUCTASE TRANSMEMBRANE COMPONENT"/>
    <property type="match status" value="1"/>
</dbReference>
<dbReference type="InterPro" id="IPR017938">
    <property type="entry name" value="Riboflavin_synthase-like_b-brl"/>
</dbReference>
<dbReference type="RefSeq" id="XP_043041913.1">
    <property type="nucleotide sequence ID" value="XM_043182981.1"/>
</dbReference>
<dbReference type="Pfam" id="PF08022">
    <property type="entry name" value="FAD_binding_8"/>
    <property type="match status" value="1"/>
</dbReference>
<evidence type="ECO:0000256" key="14">
    <source>
        <dbReference type="SAM" id="Phobius"/>
    </source>
</evidence>
<keyword evidence="6 14" id="KW-0812">Transmembrane</keyword>
<dbReference type="InterPro" id="IPR051410">
    <property type="entry name" value="Ferric/Cupric_Reductase"/>
</dbReference>
<feature type="transmembrane region" description="Helical" evidence="14">
    <location>
        <begin position="234"/>
        <end position="254"/>
    </location>
</feature>
<keyword evidence="7" id="KW-0249">Electron transport</keyword>
<evidence type="ECO:0000256" key="2">
    <source>
        <dbReference type="ARBA" id="ARBA00006278"/>
    </source>
</evidence>
<dbReference type="Pfam" id="PF01794">
    <property type="entry name" value="Ferric_reduct"/>
    <property type="match status" value="1"/>
</dbReference>
<evidence type="ECO:0000256" key="1">
    <source>
        <dbReference type="ARBA" id="ARBA00004651"/>
    </source>
</evidence>
<dbReference type="GO" id="GO:0005886">
    <property type="term" value="C:plasma membrane"/>
    <property type="evidence" value="ECO:0007669"/>
    <property type="project" value="UniProtKB-SubCell"/>
</dbReference>
<keyword evidence="5" id="KW-1003">Cell membrane</keyword>
<evidence type="ECO:0000256" key="9">
    <source>
        <dbReference type="ARBA" id="ARBA00023002"/>
    </source>
</evidence>
<dbReference type="GO" id="GO:0006879">
    <property type="term" value="P:intracellular iron ion homeostasis"/>
    <property type="evidence" value="ECO:0007669"/>
    <property type="project" value="TreeGrafter"/>
</dbReference>
<evidence type="ECO:0000256" key="3">
    <source>
        <dbReference type="ARBA" id="ARBA00012668"/>
    </source>
</evidence>
<dbReference type="OrthoDB" id="17725at2759"/>
<dbReference type="AlphaFoldDB" id="A0A9P8AUF2"/>
<evidence type="ECO:0000313" key="16">
    <source>
        <dbReference type="EMBL" id="KAG7448413.1"/>
    </source>
</evidence>
<evidence type="ECO:0000256" key="6">
    <source>
        <dbReference type="ARBA" id="ARBA00022692"/>
    </source>
</evidence>
<protein>
    <recommendedName>
        <fullName evidence="3">ferric-chelate reductase (NADPH)</fullName>
        <ecNumber evidence="3">1.16.1.9</ecNumber>
    </recommendedName>
</protein>
<dbReference type="SUPFAM" id="SSF52343">
    <property type="entry name" value="Ferredoxin reductase-like, C-terminal NADP-linked domain"/>
    <property type="match status" value="1"/>
</dbReference>
<dbReference type="GeneID" id="66105278"/>
<evidence type="ECO:0000256" key="13">
    <source>
        <dbReference type="ARBA" id="ARBA00048483"/>
    </source>
</evidence>
<evidence type="ECO:0000313" key="17">
    <source>
        <dbReference type="Proteomes" id="UP000812287"/>
    </source>
</evidence>
<comment type="caution">
    <text evidence="16">The sequence shown here is derived from an EMBL/GenBank/DDBJ whole genome shotgun (WGS) entry which is preliminary data.</text>
</comment>
<dbReference type="InterPro" id="IPR017927">
    <property type="entry name" value="FAD-bd_FR_type"/>
</dbReference>
<dbReference type="SUPFAM" id="SSF63380">
    <property type="entry name" value="Riboflavin synthase domain-like"/>
    <property type="match status" value="1"/>
</dbReference>
<proteinExistence type="inferred from homology"/>
<dbReference type="InterPro" id="IPR013130">
    <property type="entry name" value="Fe3_Rdtase_TM_dom"/>
</dbReference>
<gene>
    <name evidence="16" type="ORF">BT62DRAFT_889147</name>
</gene>